<protein>
    <recommendedName>
        <fullName evidence="8">Eukaryotic translation initiation factor 3 subunit D</fullName>
    </recommendedName>
</protein>
<feature type="compositionally biased region" description="Low complexity" evidence="5">
    <location>
        <begin position="142"/>
        <end position="156"/>
    </location>
</feature>
<evidence type="ECO:0008006" key="8">
    <source>
        <dbReference type="Google" id="ProtNLM"/>
    </source>
</evidence>
<accession>A0A177WH07</accession>
<dbReference type="PIRSF" id="PIRSF016281">
    <property type="entry name" value="EIF-3_zeta"/>
    <property type="match status" value="1"/>
</dbReference>
<dbReference type="Proteomes" id="UP000077115">
    <property type="component" value="Unassembled WGS sequence"/>
</dbReference>
<dbReference type="PANTHER" id="PTHR12399">
    <property type="entry name" value="EUKARYOTIC TRANSLATION INITIATION FACTOR 3 SUBUNIT 7"/>
    <property type="match status" value="1"/>
</dbReference>
<dbReference type="GO" id="GO:0003723">
    <property type="term" value="F:RNA binding"/>
    <property type="evidence" value="ECO:0007669"/>
    <property type="project" value="UniProtKB-KW"/>
</dbReference>
<dbReference type="Pfam" id="PF05091">
    <property type="entry name" value="eIF-3_zeta"/>
    <property type="match status" value="1"/>
</dbReference>
<evidence type="ECO:0000256" key="3">
    <source>
        <dbReference type="ARBA" id="ARBA00022884"/>
    </source>
</evidence>
<sequence>MTVSSTDSSLLPFSLSSFSENPGYWGPSLSTLPSSILHIPYAPFIKSDRVGKMADWSLPAETDTTRRSSPSNTLPTTAFTYLSSADYDDDASFSVVDRATTINSRFNRPPTSTATRGAFSGGRGGLRSTTGRTTAQSGAWGAARSNTSNSATTRSNVPGSNSRLQSTSAASTGARRGGGRFADRQAKIREPSVKVDPNWDVVEELDFARISKLYYQCDPPVDIAVYGSVQYIDKAYERISSKNEKPLLVTKKTHHNVTAFDDPVLQNLAKSADGYTIITTSSVLAALMASTRSINSFDIIVTKKKNIVYLDKRDGGVLDLPTVNENASDAPMDGPDKATNINSPLALAHEAGDIVRSYSQQVLREAERVTFTNPSPFSHGEPAEALVSAAYRYRQWQLGEMKLIARTQIDAAVHQPGAGLDTEPPSGVAFSSASESDTLYATIRSLNEFDPRAPGAGGAPSWRQKLDSQRGAVVATELKNNANKLCRWTIESLLASADQIRLGFVSRSNPRDRKRHGILGSMVYKPDDLATHIHLNVGAGWGLVKAFGDLCEGLDDGKYLLMRDPNKPVLKLYKVLSAAAIAAKLAAEAASSGVEDQQQADEDAY</sequence>
<dbReference type="OrthoDB" id="16538at2759"/>
<reference evidence="6 7" key="2">
    <citation type="submission" date="2016-05" db="EMBL/GenBank/DDBJ databases">
        <title>Lineage-specific infection strategies underlie the spectrum of fungal disease in amphibians.</title>
        <authorList>
            <person name="Cuomo C.A."/>
            <person name="Farrer R.A."/>
            <person name="James T."/>
            <person name="Longcore J."/>
            <person name="Birren B."/>
        </authorList>
    </citation>
    <scope>NUCLEOTIDE SEQUENCE [LARGE SCALE GENOMIC DNA]</scope>
    <source>
        <strain evidence="6 7">JEL423</strain>
    </source>
</reference>
<name>A0A177WH07_BATDL</name>
<dbReference type="GO" id="GO:0003743">
    <property type="term" value="F:translation initiation factor activity"/>
    <property type="evidence" value="ECO:0007669"/>
    <property type="project" value="UniProtKB-KW"/>
</dbReference>
<evidence type="ECO:0000256" key="2">
    <source>
        <dbReference type="ARBA" id="ARBA00022540"/>
    </source>
</evidence>
<dbReference type="AlphaFoldDB" id="A0A177WH07"/>
<keyword evidence="2" id="KW-0396">Initiation factor</keyword>
<dbReference type="PANTHER" id="PTHR12399:SF0">
    <property type="entry name" value="EUKARYOTIC TRANSLATION INITIATION FACTOR 3 SUBUNIT D"/>
    <property type="match status" value="1"/>
</dbReference>
<proteinExistence type="predicted"/>
<dbReference type="VEuPathDB" id="FungiDB:BDEG_23206"/>
<feature type="region of interest" description="Disordered" evidence="5">
    <location>
        <begin position="104"/>
        <end position="189"/>
    </location>
</feature>
<gene>
    <name evidence="6" type="ORF">BDEG_23206</name>
</gene>
<evidence type="ECO:0000256" key="1">
    <source>
        <dbReference type="ARBA" id="ARBA00022490"/>
    </source>
</evidence>
<evidence type="ECO:0000256" key="5">
    <source>
        <dbReference type="SAM" id="MobiDB-lite"/>
    </source>
</evidence>
<dbReference type="eggNOG" id="KOG2479">
    <property type="taxonomic scope" value="Eukaryota"/>
</dbReference>
<evidence type="ECO:0000256" key="4">
    <source>
        <dbReference type="ARBA" id="ARBA00022917"/>
    </source>
</evidence>
<evidence type="ECO:0000313" key="6">
    <source>
        <dbReference type="EMBL" id="OAJ39353.1"/>
    </source>
</evidence>
<dbReference type="EMBL" id="DS022303">
    <property type="protein sequence ID" value="OAJ39353.1"/>
    <property type="molecule type" value="Genomic_DNA"/>
</dbReference>
<evidence type="ECO:0000313" key="7">
    <source>
        <dbReference type="Proteomes" id="UP000077115"/>
    </source>
</evidence>
<keyword evidence="1" id="KW-0963">Cytoplasm</keyword>
<reference evidence="6 7" key="1">
    <citation type="submission" date="2006-10" db="EMBL/GenBank/DDBJ databases">
        <title>The Genome Sequence of Batrachochytrium dendrobatidis JEL423.</title>
        <authorList>
            <consortium name="The Broad Institute Genome Sequencing Platform"/>
            <person name="Birren B."/>
            <person name="Lander E."/>
            <person name="Galagan J."/>
            <person name="Cuomo C."/>
            <person name="Devon K."/>
            <person name="Jaffe D."/>
            <person name="Butler J."/>
            <person name="Alvarez P."/>
            <person name="Gnerre S."/>
            <person name="Grabherr M."/>
            <person name="Kleber M."/>
            <person name="Mauceli E."/>
            <person name="Brockman W."/>
            <person name="Young S."/>
            <person name="LaButti K."/>
            <person name="Sykes S."/>
            <person name="DeCaprio D."/>
            <person name="Crawford M."/>
            <person name="Koehrsen M."/>
            <person name="Engels R."/>
            <person name="Montgomery P."/>
            <person name="Pearson M."/>
            <person name="Howarth C."/>
            <person name="Larson L."/>
            <person name="White J."/>
            <person name="O'Leary S."/>
            <person name="Kodira C."/>
            <person name="Zeng Q."/>
            <person name="Yandava C."/>
            <person name="Alvarado L."/>
            <person name="Longcore J."/>
            <person name="James T."/>
        </authorList>
    </citation>
    <scope>NUCLEOTIDE SEQUENCE [LARGE SCALE GENOMIC DNA]</scope>
    <source>
        <strain evidence="6 7">JEL423</strain>
    </source>
</reference>
<dbReference type="InterPro" id="IPR007783">
    <property type="entry name" value="eIF3d"/>
</dbReference>
<keyword evidence="3" id="KW-0694">RNA-binding</keyword>
<keyword evidence="4" id="KW-0648">Protein biosynthesis</keyword>
<feature type="compositionally biased region" description="Polar residues" evidence="5">
    <location>
        <begin position="104"/>
        <end position="115"/>
    </location>
</feature>
<organism evidence="6 7">
    <name type="scientific">Batrachochytrium dendrobatidis (strain JEL423)</name>
    <dbReference type="NCBI Taxonomy" id="403673"/>
    <lineage>
        <taxon>Eukaryota</taxon>
        <taxon>Fungi</taxon>
        <taxon>Fungi incertae sedis</taxon>
        <taxon>Chytridiomycota</taxon>
        <taxon>Chytridiomycota incertae sedis</taxon>
        <taxon>Chytridiomycetes</taxon>
        <taxon>Rhizophydiales</taxon>
        <taxon>Rhizophydiales incertae sedis</taxon>
        <taxon>Batrachochytrium</taxon>
    </lineage>
</organism>
<dbReference type="STRING" id="403673.A0A177WH07"/>
<dbReference type="GO" id="GO:0005852">
    <property type="term" value="C:eukaryotic translation initiation factor 3 complex"/>
    <property type="evidence" value="ECO:0007669"/>
    <property type="project" value="InterPro"/>
</dbReference>